<dbReference type="GO" id="GO:0035267">
    <property type="term" value="C:NuA4 histone acetyltransferase complex"/>
    <property type="evidence" value="ECO:0007669"/>
    <property type="project" value="TreeGrafter"/>
</dbReference>
<dbReference type="GO" id="GO:0046972">
    <property type="term" value="F:histone H4K16 acetyltransferase activity"/>
    <property type="evidence" value="ECO:0007669"/>
    <property type="project" value="TreeGrafter"/>
</dbReference>
<keyword evidence="8" id="KW-0007">Acetylation</keyword>
<dbReference type="Gene3D" id="3.30.60.60">
    <property type="entry name" value="N-acetyl transferase-like"/>
    <property type="match status" value="1"/>
</dbReference>
<dbReference type="Pfam" id="PF01853">
    <property type="entry name" value="MOZ_SAS"/>
    <property type="match status" value="1"/>
</dbReference>
<organism evidence="17 18">
    <name type="scientific">Ampelomyces quisqualis</name>
    <name type="common">Powdery mildew agent</name>
    <dbReference type="NCBI Taxonomy" id="50730"/>
    <lineage>
        <taxon>Eukaryota</taxon>
        <taxon>Fungi</taxon>
        <taxon>Dikarya</taxon>
        <taxon>Ascomycota</taxon>
        <taxon>Pezizomycotina</taxon>
        <taxon>Dothideomycetes</taxon>
        <taxon>Pleosporomycetidae</taxon>
        <taxon>Pleosporales</taxon>
        <taxon>Pleosporineae</taxon>
        <taxon>Phaeosphaeriaceae</taxon>
        <taxon>Ampelomyces</taxon>
    </lineage>
</organism>
<evidence type="ECO:0000256" key="8">
    <source>
        <dbReference type="ARBA" id="ARBA00022990"/>
    </source>
</evidence>
<dbReference type="PANTHER" id="PTHR10615">
    <property type="entry name" value="HISTONE ACETYLTRANSFERASE"/>
    <property type="match status" value="1"/>
</dbReference>
<dbReference type="InterPro" id="IPR040706">
    <property type="entry name" value="Zf-MYST"/>
</dbReference>
<comment type="similarity">
    <text evidence="2">Belongs to the MYST (SAS/MOZ) family.</text>
</comment>
<comment type="subcellular location">
    <subcellularLocation>
        <location evidence="1">Nucleus</location>
    </subcellularLocation>
</comment>
<dbReference type="InterPro" id="IPR011333">
    <property type="entry name" value="SKP1/BTB/POZ_sf"/>
</dbReference>
<keyword evidence="7" id="KW-0862">Zinc</keyword>
<evidence type="ECO:0000256" key="1">
    <source>
        <dbReference type="ARBA" id="ARBA00004123"/>
    </source>
</evidence>
<dbReference type="Gene3D" id="1.10.10.10">
    <property type="entry name" value="Winged helix-like DNA-binding domain superfamily/Winged helix DNA-binding domain"/>
    <property type="match status" value="1"/>
</dbReference>
<feature type="active site" description="Proton donor/acceptor" evidence="14">
    <location>
        <position position="604"/>
    </location>
</feature>
<evidence type="ECO:0000259" key="15">
    <source>
        <dbReference type="PROSITE" id="PS50097"/>
    </source>
</evidence>
<reference evidence="17" key="1">
    <citation type="journal article" date="2020" name="Stud. Mycol.">
        <title>101 Dothideomycetes genomes: a test case for predicting lifestyles and emergence of pathogens.</title>
        <authorList>
            <person name="Haridas S."/>
            <person name="Albert R."/>
            <person name="Binder M."/>
            <person name="Bloem J."/>
            <person name="Labutti K."/>
            <person name="Salamov A."/>
            <person name="Andreopoulos B."/>
            <person name="Baker S."/>
            <person name="Barry K."/>
            <person name="Bills G."/>
            <person name="Bluhm B."/>
            <person name="Cannon C."/>
            <person name="Castanera R."/>
            <person name="Culley D."/>
            <person name="Daum C."/>
            <person name="Ezra D."/>
            <person name="Gonzalez J."/>
            <person name="Henrissat B."/>
            <person name="Kuo A."/>
            <person name="Liang C."/>
            <person name="Lipzen A."/>
            <person name="Lutzoni F."/>
            <person name="Magnuson J."/>
            <person name="Mondo S."/>
            <person name="Nolan M."/>
            <person name="Ohm R."/>
            <person name="Pangilinan J."/>
            <person name="Park H.-J."/>
            <person name="Ramirez L."/>
            <person name="Alfaro M."/>
            <person name="Sun H."/>
            <person name="Tritt A."/>
            <person name="Yoshinaga Y."/>
            <person name="Zwiers L.-H."/>
            <person name="Turgeon B."/>
            <person name="Goodwin S."/>
            <person name="Spatafora J."/>
            <person name="Crous P."/>
            <person name="Grigoriev I."/>
        </authorList>
    </citation>
    <scope>NUCLEOTIDE SEQUENCE</scope>
    <source>
        <strain evidence="17">HMLAC05119</strain>
    </source>
</reference>
<name>A0A6A5QLP5_AMPQU</name>
<dbReference type="GO" id="GO:0008270">
    <property type="term" value="F:zinc ion binding"/>
    <property type="evidence" value="ECO:0007669"/>
    <property type="project" value="UniProtKB-KW"/>
</dbReference>
<dbReference type="SUPFAM" id="SSF55729">
    <property type="entry name" value="Acyl-CoA N-acyltransferases (Nat)"/>
    <property type="match status" value="1"/>
</dbReference>
<keyword evidence="18" id="KW-1185">Reference proteome</keyword>
<dbReference type="PANTHER" id="PTHR10615:SF219">
    <property type="entry name" value="HISTONE ACETYLTRANSFERASE KAT5"/>
    <property type="match status" value="1"/>
</dbReference>
<dbReference type="SMART" id="SM00225">
    <property type="entry name" value="BTB"/>
    <property type="match status" value="1"/>
</dbReference>
<dbReference type="Proteomes" id="UP000800096">
    <property type="component" value="Unassembled WGS sequence"/>
</dbReference>
<comment type="function">
    <text evidence="13">Catalytic component of the NuA4 histone acetyltransferase (HAT) complex which is involved in epigenetic transcriptional activation of selected genes principally by acetylation of nucleosomal histones H4, H3, H2B, H2A and H2A variant H2A.Z. Acetylates histone H4 to form H4K5ac, H4K8ac, H4K12ac and H4K16ac, histone H3 to form H3K14ac, and histone H2A to form H2AK4ac and H2AK7ac. The NuA4 complex is involved in the DNA damage response and is required for chromosome segregation. The NuA4 complex plays a direct role in repair of DNA double-strand breaks (DSBs) through homologous recombination. Recruitment to promoters depends on H3K4me. Also acetylates non-histone proteins. In addition to protein acetyltransferase, can use different acyl-CoA substrates, such as 2-hydroxyisobutanoyl-CoA (2-hydroxyisobutyryl-CoA) or (2E)-butenoyl-CoA (crotonyl-CoA), and is able to mediate protein 2-hydroxyisobutyrylation and crotonylation, respectively.</text>
</comment>
<feature type="domain" description="BTB" evidence="15">
    <location>
        <begin position="179"/>
        <end position="238"/>
    </location>
</feature>
<keyword evidence="11" id="KW-0539">Nucleus</keyword>
<dbReference type="InterPro" id="IPR002717">
    <property type="entry name" value="HAT_MYST-type"/>
</dbReference>
<keyword evidence="4 17" id="KW-0808">Transferase</keyword>
<keyword evidence="5" id="KW-0479">Metal-binding</keyword>
<dbReference type="CDD" id="cd18186">
    <property type="entry name" value="BTB_POZ_ZBTB_KLHL-like"/>
    <property type="match status" value="1"/>
</dbReference>
<evidence type="ECO:0000313" key="17">
    <source>
        <dbReference type="EMBL" id="KAF1916379.1"/>
    </source>
</evidence>
<evidence type="ECO:0000256" key="2">
    <source>
        <dbReference type="ARBA" id="ARBA00010107"/>
    </source>
</evidence>
<dbReference type="Pfam" id="PF00651">
    <property type="entry name" value="BTB"/>
    <property type="match status" value="1"/>
</dbReference>
<dbReference type="InterPro" id="IPR000210">
    <property type="entry name" value="BTB/POZ_dom"/>
</dbReference>
<dbReference type="Gene3D" id="3.30.710.10">
    <property type="entry name" value="Potassium Channel Kv1.1, Chain A"/>
    <property type="match status" value="1"/>
</dbReference>
<evidence type="ECO:0000313" key="18">
    <source>
        <dbReference type="Proteomes" id="UP000800096"/>
    </source>
</evidence>
<dbReference type="EC" id="2.3.1.48" evidence="3"/>
<gene>
    <name evidence="17" type="ORF">BDU57DRAFT_587391</name>
</gene>
<dbReference type="OrthoDB" id="787137at2759"/>
<proteinExistence type="inferred from homology"/>
<feature type="domain" description="MYST-type HAT" evidence="16">
    <location>
        <begin position="409"/>
        <end position="684"/>
    </location>
</feature>
<evidence type="ECO:0000256" key="11">
    <source>
        <dbReference type="ARBA" id="ARBA00023242"/>
    </source>
</evidence>
<evidence type="ECO:0000256" key="10">
    <source>
        <dbReference type="ARBA" id="ARBA00023163"/>
    </source>
</evidence>
<dbReference type="PROSITE" id="PS50097">
    <property type="entry name" value="BTB"/>
    <property type="match status" value="1"/>
</dbReference>
<evidence type="ECO:0000256" key="7">
    <source>
        <dbReference type="ARBA" id="ARBA00022833"/>
    </source>
</evidence>
<evidence type="ECO:0000259" key="16">
    <source>
        <dbReference type="PROSITE" id="PS51726"/>
    </source>
</evidence>
<evidence type="ECO:0000256" key="13">
    <source>
        <dbReference type="ARBA" id="ARBA00045805"/>
    </source>
</evidence>
<dbReference type="AlphaFoldDB" id="A0A6A5QLP5"/>
<dbReference type="InterPro" id="IPR050603">
    <property type="entry name" value="MYST_HAT"/>
</dbReference>
<evidence type="ECO:0000256" key="12">
    <source>
        <dbReference type="ARBA" id="ARBA00023315"/>
    </source>
</evidence>
<dbReference type="GO" id="GO:0005634">
    <property type="term" value="C:nucleus"/>
    <property type="evidence" value="ECO:0007669"/>
    <property type="project" value="UniProtKB-SubCell"/>
</dbReference>
<dbReference type="InterPro" id="IPR016181">
    <property type="entry name" value="Acyl_CoA_acyltransferase"/>
</dbReference>
<sequence>MMHLTHNPTPSEHHSVTWPVHSFTLDHDFKSPDPAYLLLDRANSEFGLFYHTAAGVGFMAQAADDEPIYFQVCNTRAACSRPGQTCKKVCVLVQHYQLDLEFPTADYASDFLHSLDRLATKVGNLDFEVFEAQSLSALNRADFSIEKMCGINEPPFPWMKIGETDAFDWSKTYKMGKCSDFAVVAGDRSFPVHRVLLCTRSQYFNAVCDGRFSETEQNSISLPETEEVVSNMLQELYNVYNPTTGSIFTSFALRRDNEKASVMSNLVELFIACDKYTLESIKKKVSDAIIDRLPFIHSVLTMVDIATCIYSDTFPYVDCGLRVAAIAQILARLPTIMEDEAAWDTYCGNKAVLRALHEFQCAAVEDAAPDTILTPPVSPKKPGKSMAPDAGSVNGTAPASALKAPQKPSVTPNVLEVVFGSLLIKPWYPSFYPEQTVGRKVERLYVCQWCFKYSKELVSFLGHLKTCPHRDAPPPGVNVYTKDNYSLCKIDGEKHKLYAQNLCLFAKLFLDTKSVFYDVTTFLYYLLVAHDPTPSIPNTGLGEDGVGQQGQVVGFFSKEKMSWDGNNLACILVFPPWQKQGLGQILMGASYEMSRREGRLGGPEKPLSDLGRLAYEHYWSAALARAIMSSPSKKTLTVLDLREKTYIVPDDIIATLQTMDVLEHRKKGGAEAVINKAKVKAWAEKHRVDLKRSPVDPEAFVVRESSSSVSEE</sequence>
<evidence type="ECO:0000256" key="3">
    <source>
        <dbReference type="ARBA" id="ARBA00013184"/>
    </source>
</evidence>
<keyword evidence="12" id="KW-0012">Acyltransferase</keyword>
<evidence type="ECO:0000256" key="9">
    <source>
        <dbReference type="ARBA" id="ARBA00023015"/>
    </source>
</evidence>
<evidence type="ECO:0000256" key="4">
    <source>
        <dbReference type="ARBA" id="ARBA00022679"/>
    </source>
</evidence>
<accession>A0A6A5QLP5</accession>
<dbReference type="InterPro" id="IPR036388">
    <property type="entry name" value="WH-like_DNA-bd_sf"/>
</dbReference>
<keyword evidence="9" id="KW-0805">Transcription regulation</keyword>
<dbReference type="PROSITE" id="PS51726">
    <property type="entry name" value="MYST_HAT"/>
    <property type="match status" value="1"/>
</dbReference>
<dbReference type="Gene3D" id="3.40.630.30">
    <property type="match status" value="1"/>
</dbReference>
<dbReference type="SUPFAM" id="SSF54695">
    <property type="entry name" value="POZ domain"/>
    <property type="match status" value="1"/>
</dbReference>
<protein>
    <recommendedName>
        <fullName evidence="3">histone acetyltransferase</fullName>
        <ecNumber evidence="3">2.3.1.48</ecNumber>
    </recommendedName>
</protein>
<dbReference type="GO" id="GO:0006355">
    <property type="term" value="P:regulation of DNA-templated transcription"/>
    <property type="evidence" value="ECO:0007669"/>
    <property type="project" value="InterPro"/>
</dbReference>
<keyword evidence="6" id="KW-0863">Zinc-finger</keyword>
<keyword evidence="10" id="KW-0804">Transcription</keyword>
<dbReference type="EMBL" id="ML979135">
    <property type="protein sequence ID" value="KAF1916379.1"/>
    <property type="molecule type" value="Genomic_DNA"/>
</dbReference>
<dbReference type="Pfam" id="PF17772">
    <property type="entry name" value="zf-MYST"/>
    <property type="match status" value="1"/>
</dbReference>
<evidence type="ECO:0000256" key="5">
    <source>
        <dbReference type="ARBA" id="ARBA00022723"/>
    </source>
</evidence>
<evidence type="ECO:0000256" key="6">
    <source>
        <dbReference type="ARBA" id="ARBA00022771"/>
    </source>
</evidence>
<evidence type="ECO:0000256" key="14">
    <source>
        <dbReference type="PIRSR" id="PIRSR602717-51"/>
    </source>
</evidence>